<keyword evidence="1" id="KW-0472">Membrane</keyword>
<evidence type="ECO:0000313" key="2">
    <source>
        <dbReference type="EMBL" id="KAK0606576.1"/>
    </source>
</evidence>
<name>A0AA39TCC9_ACESA</name>
<sequence>MAPCNQRRSTVSAIETRITSNDLGSVAPAAKIAKKKKGVRSNGKLHVDFDSSIREPIGRTCFTFFTAIGTIVTRHAPRNVRKWDDIPEEKIQALIDRVLSMFDVDISIPYVKDWVLWRMKLRFRCIKQERATQKAQNAEIMKLMSKLAIGSSFDMDLEVDSTWVWGLIGISGVVALVGGVLVGLLRRPRSHSSRSAFVRMLGFVLFWLFYHLCVWVFSRFFSCFTAEDFDSWWRFTRQVARNFDRHRRSSGGSFPAAWVVLFQIIVVLLVGFCGFLCGLFVVIPSCGWDFFLPDVGLCSGLVLE</sequence>
<dbReference type="InterPro" id="IPR036259">
    <property type="entry name" value="MFS_trans_sf"/>
</dbReference>
<keyword evidence="1" id="KW-0812">Transmembrane</keyword>
<accession>A0AA39TCC9</accession>
<feature type="transmembrane region" description="Helical" evidence="1">
    <location>
        <begin position="197"/>
        <end position="217"/>
    </location>
</feature>
<evidence type="ECO:0000256" key="1">
    <source>
        <dbReference type="SAM" id="Phobius"/>
    </source>
</evidence>
<dbReference type="AlphaFoldDB" id="A0AA39TCC9"/>
<dbReference type="EMBL" id="JAUESC010000001">
    <property type="protein sequence ID" value="KAK0606576.1"/>
    <property type="molecule type" value="Genomic_DNA"/>
</dbReference>
<proteinExistence type="predicted"/>
<dbReference type="Proteomes" id="UP001168877">
    <property type="component" value="Unassembled WGS sequence"/>
</dbReference>
<keyword evidence="3" id="KW-1185">Reference proteome</keyword>
<evidence type="ECO:0000313" key="3">
    <source>
        <dbReference type="Proteomes" id="UP001168877"/>
    </source>
</evidence>
<keyword evidence="1" id="KW-1133">Transmembrane helix</keyword>
<reference evidence="2" key="2">
    <citation type="submission" date="2023-06" db="EMBL/GenBank/DDBJ databases">
        <authorList>
            <person name="Swenson N.G."/>
            <person name="Wegrzyn J.L."/>
            <person name="Mcevoy S.L."/>
        </authorList>
    </citation>
    <scope>NUCLEOTIDE SEQUENCE</scope>
    <source>
        <strain evidence="2">NS2018</strain>
        <tissue evidence="2">Leaf</tissue>
    </source>
</reference>
<feature type="transmembrane region" description="Helical" evidence="1">
    <location>
        <begin position="163"/>
        <end position="185"/>
    </location>
</feature>
<feature type="transmembrane region" description="Helical" evidence="1">
    <location>
        <begin position="256"/>
        <end position="283"/>
    </location>
</feature>
<organism evidence="2 3">
    <name type="scientific">Acer saccharum</name>
    <name type="common">Sugar maple</name>
    <dbReference type="NCBI Taxonomy" id="4024"/>
    <lineage>
        <taxon>Eukaryota</taxon>
        <taxon>Viridiplantae</taxon>
        <taxon>Streptophyta</taxon>
        <taxon>Embryophyta</taxon>
        <taxon>Tracheophyta</taxon>
        <taxon>Spermatophyta</taxon>
        <taxon>Magnoliopsida</taxon>
        <taxon>eudicotyledons</taxon>
        <taxon>Gunneridae</taxon>
        <taxon>Pentapetalae</taxon>
        <taxon>rosids</taxon>
        <taxon>malvids</taxon>
        <taxon>Sapindales</taxon>
        <taxon>Sapindaceae</taxon>
        <taxon>Hippocastanoideae</taxon>
        <taxon>Acereae</taxon>
        <taxon>Acer</taxon>
    </lineage>
</organism>
<gene>
    <name evidence="2" type="ORF">LWI29_000964</name>
</gene>
<comment type="caution">
    <text evidence="2">The sequence shown here is derived from an EMBL/GenBank/DDBJ whole genome shotgun (WGS) entry which is preliminary data.</text>
</comment>
<reference evidence="2" key="1">
    <citation type="journal article" date="2022" name="Plant J.">
        <title>Strategies of tolerance reflected in two North American maple genomes.</title>
        <authorList>
            <person name="McEvoy S.L."/>
            <person name="Sezen U.U."/>
            <person name="Trouern-Trend A."/>
            <person name="McMahon S.M."/>
            <person name="Schaberg P.G."/>
            <person name="Yang J."/>
            <person name="Wegrzyn J.L."/>
            <person name="Swenson N.G."/>
        </authorList>
    </citation>
    <scope>NUCLEOTIDE SEQUENCE</scope>
    <source>
        <strain evidence="2">NS2018</strain>
    </source>
</reference>
<protein>
    <recommendedName>
        <fullName evidence="4">Transmembrane protein</fullName>
    </recommendedName>
</protein>
<evidence type="ECO:0008006" key="4">
    <source>
        <dbReference type="Google" id="ProtNLM"/>
    </source>
</evidence>
<dbReference type="SUPFAM" id="SSF103473">
    <property type="entry name" value="MFS general substrate transporter"/>
    <property type="match status" value="1"/>
</dbReference>